<dbReference type="VEuPathDB" id="FungiDB:FVEG_16015"/>
<protein>
    <submittedName>
        <fullName evidence="2">Uncharacterized protein</fullName>
    </submittedName>
</protein>
<organism evidence="2 3">
    <name type="scientific">Gibberella moniliformis (strain M3125 / FGSC 7600)</name>
    <name type="common">Maize ear and stalk rot fungus</name>
    <name type="synonym">Fusarium verticillioides</name>
    <dbReference type="NCBI Taxonomy" id="334819"/>
    <lineage>
        <taxon>Eukaryota</taxon>
        <taxon>Fungi</taxon>
        <taxon>Dikarya</taxon>
        <taxon>Ascomycota</taxon>
        <taxon>Pezizomycotina</taxon>
        <taxon>Sordariomycetes</taxon>
        <taxon>Hypocreomycetidae</taxon>
        <taxon>Hypocreales</taxon>
        <taxon>Nectriaceae</taxon>
        <taxon>Fusarium</taxon>
        <taxon>Fusarium fujikuroi species complex</taxon>
    </lineage>
</organism>
<dbReference type="Proteomes" id="UP000009096">
    <property type="component" value="Chromosome 7"/>
</dbReference>
<accession>W7MGR6</accession>
<evidence type="ECO:0000313" key="3">
    <source>
        <dbReference type="Proteomes" id="UP000009096"/>
    </source>
</evidence>
<dbReference type="KEGG" id="fvr:FVEG_16015"/>
<proteinExistence type="predicted"/>
<evidence type="ECO:0000256" key="1">
    <source>
        <dbReference type="SAM" id="MobiDB-lite"/>
    </source>
</evidence>
<feature type="region of interest" description="Disordered" evidence="1">
    <location>
        <begin position="17"/>
        <end position="41"/>
    </location>
</feature>
<keyword evidence="3" id="KW-1185">Reference proteome</keyword>
<sequence>MGNDTKGSQFCALSSLPSLPRYSDQGCKGNNAQTGSQSNLNNLPMHNLIRSLRMADWTDSLTDLSTCGPANNITTTYYLPSGRKKTSGLYMGYQNKLAKGILNSC</sequence>
<dbReference type="EMBL" id="DS022249">
    <property type="protein sequence ID" value="EWG46755.1"/>
    <property type="molecule type" value="Genomic_DNA"/>
</dbReference>
<gene>
    <name evidence="2" type="ORF">FVEG_16015</name>
</gene>
<dbReference type="RefSeq" id="XP_018752946.1">
    <property type="nucleotide sequence ID" value="XM_018905248.1"/>
</dbReference>
<reference evidence="2" key="2">
    <citation type="submission" date="2013-11" db="EMBL/GenBank/DDBJ databases">
        <authorList>
            <consortium name="The Broad Institute Genome Sequencing Platform"/>
            <person name="Ma L.-J."/>
            <person name="Corby-Kistler H."/>
            <person name="Broz K."/>
            <person name="Gale L.R."/>
            <person name="Jonkers W."/>
            <person name="O'Donnell K."/>
            <person name="Ploetz R."/>
            <person name="Steinberg C."/>
            <person name="Schwartz D.C."/>
            <person name="VanEtten H."/>
            <person name="Zhou S."/>
            <person name="Young S.K."/>
            <person name="Zeng Q."/>
            <person name="Gargeya S."/>
            <person name="Fitzgerald M."/>
            <person name="Abouelleil A."/>
            <person name="Alvarado L."/>
            <person name="Chapman S.B."/>
            <person name="Gainer-Dewar J."/>
            <person name="Goldberg J."/>
            <person name="Griggs A."/>
            <person name="Gujja S."/>
            <person name="Hansen M."/>
            <person name="Howarth C."/>
            <person name="Imamovic A."/>
            <person name="Ireland A."/>
            <person name="Larimer J."/>
            <person name="McCowan C."/>
            <person name="Murphy C."/>
            <person name="Pearson M."/>
            <person name="Poon T.W."/>
            <person name="Priest M."/>
            <person name="Roberts A."/>
            <person name="Saif S."/>
            <person name="Shea T."/>
            <person name="Sykes S."/>
            <person name="Wortman J."/>
            <person name="Nusbaum C."/>
            <person name="Birren B."/>
        </authorList>
    </citation>
    <scope>NUCLEOTIDE SEQUENCE</scope>
    <source>
        <strain evidence="2">7600</strain>
    </source>
</reference>
<name>W7MGR6_GIBM7</name>
<evidence type="ECO:0000313" key="2">
    <source>
        <dbReference type="EMBL" id="EWG46755.1"/>
    </source>
</evidence>
<dbReference type="EMBL" id="DS022249">
    <property type="protein sequence ID" value="EWG46756.1"/>
    <property type="molecule type" value="Genomic_DNA"/>
</dbReference>
<dbReference type="RefSeq" id="XP_018752947.1">
    <property type="nucleotide sequence ID" value="XM_018905249.1"/>
</dbReference>
<dbReference type="GeneID" id="30072891"/>
<reference evidence="2 3" key="1">
    <citation type="journal article" date="2010" name="Nature">
        <title>Comparative genomics reveals mobile pathogenicity chromosomes in Fusarium.</title>
        <authorList>
            <person name="Ma L.J."/>
            <person name="van der Does H.C."/>
            <person name="Borkovich K.A."/>
            <person name="Coleman J.J."/>
            <person name="Daboussi M.J."/>
            <person name="Di Pietro A."/>
            <person name="Dufresne M."/>
            <person name="Freitag M."/>
            <person name="Grabherr M."/>
            <person name="Henrissat B."/>
            <person name="Houterman P.M."/>
            <person name="Kang S."/>
            <person name="Shim W.B."/>
            <person name="Woloshuk C."/>
            <person name="Xie X."/>
            <person name="Xu J.R."/>
            <person name="Antoniw J."/>
            <person name="Baker S.E."/>
            <person name="Bluhm B.H."/>
            <person name="Breakspear A."/>
            <person name="Brown D.W."/>
            <person name="Butchko R.A."/>
            <person name="Chapman S."/>
            <person name="Coulson R."/>
            <person name="Coutinho P.M."/>
            <person name="Danchin E.G."/>
            <person name="Diener A."/>
            <person name="Gale L.R."/>
            <person name="Gardiner D.M."/>
            <person name="Goff S."/>
            <person name="Hammond-Kosack K.E."/>
            <person name="Hilburn K."/>
            <person name="Hua-Van A."/>
            <person name="Jonkers W."/>
            <person name="Kazan K."/>
            <person name="Kodira C.D."/>
            <person name="Koehrsen M."/>
            <person name="Kumar L."/>
            <person name="Lee Y.H."/>
            <person name="Li L."/>
            <person name="Manners J.M."/>
            <person name="Miranda-Saavedra D."/>
            <person name="Mukherjee M."/>
            <person name="Park G."/>
            <person name="Park J."/>
            <person name="Park S.Y."/>
            <person name="Proctor R.H."/>
            <person name="Regev A."/>
            <person name="Ruiz-Roldan M.C."/>
            <person name="Sain D."/>
            <person name="Sakthikumar S."/>
            <person name="Sykes S."/>
            <person name="Schwartz D.C."/>
            <person name="Turgeon B.G."/>
            <person name="Wapinski I."/>
            <person name="Yoder O."/>
            <person name="Young S."/>
            <person name="Zeng Q."/>
            <person name="Zhou S."/>
            <person name="Galagan J."/>
            <person name="Cuomo C.A."/>
            <person name="Kistler H.C."/>
            <person name="Rep M."/>
        </authorList>
    </citation>
    <scope>NUCLEOTIDE SEQUENCE [LARGE SCALE GENOMIC DNA]</scope>
    <source>
        <strain evidence="2">7600</strain>
        <strain evidence="3">M3125 / FGSC 7600</strain>
    </source>
</reference>
<dbReference type="AlphaFoldDB" id="W7MGR6"/>
<feature type="compositionally biased region" description="Polar residues" evidence="1">
    <location>
        <begin position="28"/>
        <end position="41"/>
    </location>
</feature>